<accession>A0A2T0V5F6</accession>
<protein>
    <recommendedName>
        <fullName evidence="3">Restriction endonuclease</fullName>
    </recommendedName>
</protein>
<sequence>MGYIDWTLLASDGASVEDFVATLLRRKFPNALQVNPSQGDKGIDVYMETKDGLVVWQVKKFTTPLVPSQWRQVEKSWRRFWNEKVSAGVPIASYTLVTPWTPTEERRSEFAVLTASASFPTQWDGDSFIVGLADEFPETLARFRAGSNALEQFVTQKSLLASSPVESGDSVTMMRAVSMRQANLNDLAELVSDNYHIDTGTITLADGAVPVFASASDAAVMHRYTSLGNNRFSYEAVVPRTSQSLDLEPLTLSVSFNVTPESPESKSVSEWSEWGIPFTDVPASVRQTGGPLQDDAEVESLLSFVAASTPRIFPEVRFQGLNAAGINGALLELTPTQVTKGITTNWVRVLAQSPSGLLGLEIRLGAESVNVTMRADKVRGMDPNGVLSELAQMDKIAALDSMALSIDGVGDVAKGGRFEVPEAMRFMGRVAECLSRLQASSNDTFVMPDGGVTMGQLRELEALADLYDGNARTDTWSSLSFVATSDNTDLVQLVESGHMMVEIVTPHLTLGDCEYVIHRPMVRSRKAMQFEQMPEGGFVEGETYRVIPLEDNTIVTAAVVDWTRGDPSLQQ</sequence>
<reference evidence="1 2" key="1">
    <citation type="submission" date="2018-03" db="EMBL/GenBank/DDBJ databases">
        <title>Genomic Encyclopedia of Type Strains, Phase III (KMG-III): the genomes of soil and plant-associated and newly described type strains.</title>
        <authorList>
            <person name="Whitman W."/>
        </authorList>
    </citation>
    <scope>NUCLEOTIDE SEQUENCE [LARGE SCALE GENOMIC DNA]</scope>
    <source>
        <strain evidence="1 2">CGMCC 1.12484</strain>
    </source>
</reference>
<dbReference type="EMBL" id="PVTL01000010">
    <property type="protein sequence ID" value="PRY65400.1"/>
    <property type="molecule type" value="Genomic_DNA"/>
</dbReference>
<dbReference type="AlphaFoldDB" id="A0A2T0V5F6"/>
<evidence type="ECO:0000313" key="2">
    <source>
        <dbReference type="Proteomes" id="UP000237983"/>
    </source>
</evidence>
<organism evidence="1 2">
    <name type="scientific">Glaciihabitans tibetensis</name>
    <dbReference type="NCBI Taxonomy" id="1266600"/>
    <lineage>
        <taxon>Bacteria</taxon>
        <taxon>Bacillati</taxon>
        <taxon>Actinomycetota</taxon>
        <taxon>Actinomycetes</taxon>
        <taxon>Micrococcales</taxon>
        <taxon>Microbacteriaceae</taxon>
        <taxon>Glaciihabitans</taxon>
    </lineage>
</organism>
<comment type="caution">
    <text evidence="1">The sequence shown here is derived from an EMBL/GenBank/DDBJ whole genome shotgun (WGS) entry which is preliminary data.</text>
</comment>
<keyword evidence="2" id="KW-1185">Reference proteome</keyword>
<evidence type="ECO:0008006" key="3">
    <source>
        <dbReference type="Google" id="ProtNLM"/>
    </source>
</evidence>
<dbReference type="Proteomes" id="UP000237983">
    <property type="component" value="Unassembled WGS sequence"/>
</dbReference>
<gene>
    <name evidence="1" type="ORF">B0I08_11032</name>
</gene>
<proteinExistence type="predicted"/>
<dbReference type="RefSeq" id="WP_106214616.1">
    <property type="nucleotide sequence ID" value="NZ_PVTL01000010.1"/>
</dbReference>
<evidence type="ECO:0000313" key="1">
    <source>
        <dbReference type="EMBL" id="PRY65400.1"/>
    </source>
</evidence>
<name>A0A2T0V5F6_9MICO</name>
<dbReference type="OrthoDB" id="4202952at2"/>